<evidence type="ECO:0000256" key="1">
    <source>
        <dbReference type="ARBA" id="ARBA00004123"/>
    </source>
</evidence>
<keyword evidence="6" id="KW-0539">Nucleus</keyword>
<evidence type="ECO:0000256" key="5">
    <source>
        <dbReference type="ARBA" id="ARBA00022694"/>
    </source>
</evidence>
<keyword evidence="4" id="KW-0963">Cytoplasm</keyword>
<keyword evidence="8" id="KW-1185">Reference proteome</keyword>
<dbReference type="GO" id="GO:0008033">
    <property type="term" value="P:tRNA processing"/>
    <property type="evidence" value="ECO:0007669"/>
    <property type="project" value="UniProtKB-KW"/>
</dbReference>
<name>A0A1Y2FM70_PROLT</name>
<comment type="similarity">
    <text evidence="3">Belongs to the CTAG/PCC1 family.</text>
</comment>
<dbReference type="Pfam" id="PF09341">
    <property type="entry name" value="Pcc1"/>
    <property type="match status" value="1"/>
</dbReference>
<evidence type="ECO:0000313" key="7">
    <source>
        <dbReference type="EMBL" id="ORY84454.1"/>
    </source>
</evidence>
<dbReference type="GO" id="GO:0005737">
    <property type="term" value="C:cytoplasm"/>
    <property type="evidence" value="ECO:0007669"/>
    <property type="project" value="UniProtKB-SubCell"/>
</dbReference>
<proteinExistence type="inferred from homology"/>
<dbReference type="OMA" id="CMQVLAP"/>
<evidence type="ECO:0000256" key="6">
    <source>
        <dbReference type="ARBA" id="ARBA00023242"/>
    </source>
</evidence>
<dbReference type="GeneID" id="63785652"/>
<dbReference type="GO" id="GO:0000408">
    <property type="term" value="C:EKC/KEOPS complex"/>
    <property type="evidence" value="ECO:0007669"/>
    <property type="project" value="TreeGrafter"/>
</dbReference>
<evidence type="ECO:0000256" key="3">
    <source>
        <dbReference type="ARBA" id="ARBA00007073"/>
    </source>
</evidence>
<protein>
    <submittedName>
        <fullName evidence="7">CTAG/Pcc1 family</fullName>
    </submittedName>
</protein>
<evidence type="ECO:0000256" key="4">
    <source>
        <dbReference type="ARBA" id="ARBA00022490"/>
    </source>
</evidence>
<sequence>MSTILVRVPFPTEALAQIACRSLSPDAEVKPDQVSKTVSVEGRDLLCRFQCTSARTSRVSLNAFFDSLEVVVRTMDELADL</sequence>
<gene>
    <name evidence="7" type="ORF">BCR37DRAFT_378484</name>
</gene>
<dbReference type="PANTHER" id="PTHR31283:SF5">
    <property type="entry name" value="EKC_KEOPS COMPLEX SUBUNIT LAGE3"/>
    <property type="match status" value="1"/>
</dbReference>
<dbReference type="AlphaFoldDB" id="A0A1Y2FM70"/>
<evidence type="ECO:0000313" key="8">
    <source>
        <dbReference type="Proteomes" id="UP000193685"/>
    </source>
</evidence>
<dbReference type="GO" id="GO:0005634">
    <property type="term" value="C:nucleus"/>
    <property type="evidence" value="ECO:0007669"/>
    <property type="project" value="UniProtKB-SubCell"/>
</dbReference>
<dbReference type="InterPro" id="IPR015419">
    <property type="entry name" value="CTAG/Pcc1"/>
</dbReference>
<dbReference type="FunFam" id="3.30.310.50:FF:000005">
    <property type="entry name" value="L antigen family member 3"/>
    <property type="match status" value="1"/>
</dbReference>
<dbReference type="EMBL" id="MCFI01000006">
    <property type="protein sequence ID" value="ORY84454.1"/>
    <property type="molecule type" value="Genomic_DNA"/>
</dbReference>
<dbReference type="OrthoDB" id="10025739at2759"/>
<comment type="caution">
    <text evidence="7">The sequence shown here is derived from an EMBL/GenBank/DDBJ whole genome shotgun (WGS) entry which is preliminary data.</text>
</comment>
<evidence type="ECO:0000256" key="2">
    <source>
        <dbReference type="ARBA" id="ARBA00004496"/>
    </source>
</evidence>
<comment type="subcellular location">
    <subcellularLocation>
        <location evidence="2">Cytoplasm</location>
    </subcellularLocation>
    <subcellularLocation>
        <location evidence="1">Nucleus</location>
    </subcellularLocation>
</comment>
<dbReference type="PANTHER" id="PTHR31283">
    <property type="entry name" value="EKC/KEOPS COMPLEX SUBUNIT PCC1 FAMILY MEMBER"/>
    <property type="match status" value="1"/>
</dbReference>
<dbReference type="STRING" id="56484.A0A1Y2FM70"/>
<dbReference type="Proteomes" id="UP000193685">
    <property type="component" value="Unassembled WGS sequence"/>
</dbReference>
<reference evidence="7 8" key="1">
    <citation type="submission" date="2016-07" db="EMBL/GenBank/DDBJ databases">
        <title>Pervasive Adenine N6-methylation of Active Genes in Fungi.</title>
        <authorList>
            <consortium name="DOE Joint Genome Institute"/>
            <person name="Mondo S.J."/>
            <person name="Dannebaum R.O."/>
            <person name="Kuo R.C."/>
            <person name="Labutti K."/>
            <person name="Haridas S."/>
            <person name="Kuo A."/>
            <person name="Salamov A."/>
            <person name="Ahrendt S.R."/>
            <person name="Lipzen A."/>
            <person name="Sullivan W."/>
            <person name="Andreopoulos W.B."/>
            <person name="Clum A."/>
            <person name="Lindquist E."/>
            <person name="Daum C."/>
            <person name="Ramamoorthy G.K."/>
            <person name="Gryganskyi A."/>
            <person name="Culley D."/>
            <person name="Magnuson J.K."/>
            <person name="James T.Y."/>
            <person name="O'Malley M.A."/>
            <person name="Stajich J.E."/>
            <person name="Spatafora J.W."/>
            <person name="Visel A."/>
            <person name="Grigoriev I.V."/>
        </authorList>
    </citation>
    <scope>NUCLEOTIDE SEQUENCE [LARGE SCALE GENOMIC DNA]</scope>
    <source>
        <strain evidence="7 8">12-1054</strain>
    </source>
</reference>
<dbReference type="Gene3D" id="3.30.310.50">
    <property type="entry name" value="Alpha-D-phosphohexomutase, C-terminal domain"/>
    <property type="match status" value="1"/>
</dbReference>
<dbReference type="GO" id="GO:0070525">
    <property type="term" value="P:tRNA threonylcarbamoyladenosine metabolic process"/>
    <property type="evidence" value="ECO:0007669"/>
    <property type="project" value="TreeGrafter"/>
</dbReference>
<dbReference type="RefSeq" id="XP_040726472.1">
    <property type="nucleotide sequence ID" value="XM_040869053.1"/>
</dbReference>
<organism evidence="7 8">
    <name type="scientific">Protomyces lactucae-debilis</name>
    <dbReference type="NCBI Taxonomy" id="2754530"/>
    <lineage>
        <taxon>Eukaryota</taxon>
        <taxon>Fungi</taxon>
        <taxon>Dikarya</taxon>
        <taxon>Ascomycota</taxon>
        <taxon>Taphrinomycotina</taxon>
        <taxon>Taphrinomycetes</taxon>
        <taxon>Taphrinales</taxon>
        <taxon>Protomycetaceae</taxon>
        <taxon>Protomyces</taxon>
    </lineage>
</organism>
<keyword evidence="5" id="KW-0819">tRNA processing</keyword>
<accession>A0A1Y2FM70</accession>